<dbReference type="PANTHER" id="PTHR40202">
    <property type="match status" value="1"/>
</dbReference>
<dbReference type="SUPFAM" id="SSF109604">
    <property type="entry name" value="HD-domain/PDEase-like"/>
    <property type="match status" value="1"/>
</dbReference>
<comment type="caution">
    <text evidence="2">The sequence shown here is derived from an EMBL/GenBank/DDBJ whole genome shotgun (WGS) entry which is preliminary data.</text>
</comment>
<dbReference type="InterPro" id="IPR052567">
    <property type="entry name" value="OP_Dioxygenase"/>
</dbReference>
<name>A0ABT8E001_9BURK</name>
<dbReference type="Gene3D" id="1.10.3210.10">
    <property type="entry name" value="Hypothetical protein af1432"/>
    <property type="match status" value="1"/>
</dbReference>
<evidence type="ECO:0000313" key="3">
    <source>
        <dbReference type="Proteomes" id="UP001228044"/>
    </source>
</evidence>
<reference evidence="2 3" key="1">
    <citation type="submission" date="2023-06" db="EMBL/GenBank/DDBJ databases">
        <title>Pelomonas sp. PFR6 16S ribosomal RNA gene Genome sequencing and assembly.</title>
        <authorList>
            <person name="Woo H."/>
        </authorList>
    </citation>
    <scope>NUCLEOTIDE SEQUENCE [LARGE SCALE GENOMIC DNA]</scope>
    <source>
        <strain evidence="2 3">PFR6</strain>
    </source>
</reference>
<organism evidence="2 3">
    <name type="scientific">Roseateles violae</name>
    <dbReference type="NCBI Taxonomy" id="3058042"/>
    <lineage>
        <taxon>Bacteria</taxon>
        <taxon>Pseudomonadati</taxon>
        <taxon>Pseudomonadota</taxon>
        <taxon>Betaproteobacteria</taxon>
        <taxon>Burkholderiales</taxon>
        <taxon>Sphaerotilaceae</taxon>
        <taxon>Roseateles</taxon>
    </lineage>
</organism>
<dbReference type="RefSeq" id="WP_290361506.1">
    <property type="nucleotide sequence ID" value="NZ_JAUHHC010000008.1"/>
</dbReference>
<evidence type="ECO:0000313" key="2">
    <source>
        <dbReference type="EMBL" id="MDN3923196.1"/>
    </source>
</evidence>
<dbReference type="Proteomes" id="UP001228044">
    <property type="component" value="Unassembled WGS sequence"/>
</dbReference>
<sequence>MTTPLRTVSFTQLKDATREEFQYLHRLEIEYHAGLPRRILKALEELDGEGSIQGYQVSRLGHSLQTATRAERDGADIEMVVAALIHDIGDALGTANHSQLAASVIRPYVRKEVTWVIEMHGLFQMQYFAHLIDQDPTGHLAYQDHRWAASCQRFCERWDQPSFDPHYPTEPLSHFASRVEEVFSRRPFDPAFVER</sequence>
<dbReference type="Pfam" id="PF01966">
    <property type="entry name" value="HD"/>
    <property type="match status" value="1"/>
</dbReference>
<keyword evidence="3" id="KW-1185">Reference proteome</keyword>
<evidence type="ECO:0000259" key="1">
    <source>
        <dbReference type="Pfam" id="PF01966"/>
    </source>
</evidence>
<dbReference type="EMBL" id="JAUHHC010000008">
    <property type="protein sequence ID" value="MDN3923196.1"/>
    <property type="molecule type" value="Genomic_DNA"/>
</dbReference>
<accession>A0ABT8E001</accession>
<protein>
    <submittedName>
        <fullName evidence="2">HD domain-containing protein</fullName>
    </submittedName>
</protein>
<dbReference type="PANTHER" id="PTHR40202:SF1">
    <property type="entry name" value="HD DOMAIN-CONTAINING PROTEIN"/>
    <property type="match status" value="1"/>
</dbReference>
<proteinExistence type="predicted"/>
<gene>
    <name evidence="2" type="ORF">QWJ38_23155</name>
</gene>
<feature type="domain" description="HD" evidence="1">
    <location>
        <begin position="59"/>
        <end position="125"/>
    </location>
</feature>
<dbReference type="InterPro" id="IPR006674">
    <property type="entry name" value="HD_domain"/>
</dbReference>